<dbReference type="RefSeq" id="WP_078318801.1">
    <property type="nucleotide sequence ID" value="NZ_FXTS01000002.1"/>
</dbReference>
<dbReference type="SUPFAM" id="SSF52172">
    <property type="entry name" value="CheY-like"/>
    <property type="match status" value="1"/>
</dbReference>
<evidence type="ECO:0000259" key="3">
    <source>
        <dbReference type="PROSITE" id="PS50113"/>
    </source>
</evidence>
<dbReference type="SMART" id="SM00091">
    <property type="entry name" value="PAS"/>
    <property type="match status" value="2"/>
</dbReference>
<dbReference type="Gene3D" id="3.30.450.20">
    <property type="entry name" value="PAS domain"/>
    <property type="match status" value="2"/>
</dbReference>
<dbReference type="PROSITE" id="PS50883">
    <property type="entry name" value="EAL"/>
    <property type="match status" value="1"/>
</dbReference>
<dbReference type="InterPro" id="IPR001633">
    <property type="entry name" value="EAL_dom"/>
</dbReference>
<dbReference type="SUPFAM" id="SSF55073">
    <property type="entry name" value="Nucleotide cyclase"/>
    <property type="match status" value="1"/>
</dbReference>
<dbReference type="CDD" id="cd01949">
    <property type="entry name" value="GGDEF"/>
    <property type="match status" value="1"/>
</dbReference>
<dbReference type="CDD" id="cd00130">
    <property type="entry name" value="PAS"/>
    <property type="match status" value="2"/>
</dbReference>
<dbReference type="Pfam" id="PF00072">
    <property type="entry name" value="Response_reg"/>
    <property type="match status" value="1"/>
</dbReference>
<evidence type="ECO:0000259" key="5">
    <source>
        <dbReference type="PROSITE" id="PS50887"/>
    </source>
</evidence>
<dbReference type="Gene3D" id="3.30.70.270">
    <property type="match status" value="1"/>
</dbReference>
<evidence type="ECO:0000313" key="6">
    <source>
        <dbReference type="EMBL" id="OOV87472.1"/>
    </source>
</evidence>
<dbReference type="SMART" id="SM00052">
    <property type="entry name" value="EAL"/>
    <property type="match status" value="1"/>
</dbReference>
<dbReference type="InterPro" id="IPR000160">
    <property type="entry name" value="GGDEF_dom"/>
</dbReference>
<keyword evidence="7" id="KW-1185">Reference proteome</keyword>
<dbReference type="Pfam" id="PF00990">
    <property type="entry name" value="GGDEF"/>
    <property type="match status" value="1"/>
</dbReference>
<dbReference type="NCBIfam" id="TIGR00229">
    <property type="entry name" value="sensory_box"/>
    <property type="match status" value="2"/>
</dbReference>
<dbReference type="GO" id="GO:0000160">
    <property type="term" value="P:phosphorelay signal transduction system"/>
    <property type="evidence" value="ECO:0007669"/>
    <property type="project" value="InterPro"/>
</dbReference>
<dbReference type="STRING" id="966.BTA35_0205360"/>
<protein>
    <recommendedName>
        <fullName evidence="8">Two-component system response regulator</fullName>
    </recommendedName>
</protein>
<feature type="domain" description="PAC" evidence="3">
    <location>
        <begin position="337"/>
        <end position="389"/>
    </location>
</feature>
<dbReference type="SMART" id="SM00267">
    <property type="entry name" value="GGDEF"/>
    <property type="match status" value="1"/>
</dbReference>
<dbReference type="PANTHER" id="PTHR44757">
    <property type="entry name" value="DIGUANYLATE CYCLASE DGCP"/>
    <property type="match status" value="1"/>
</dbReference>
<dbReference type="InterPro" id="IPR000014">
    <property type="entry name" value="PAS"/>
</dbReference>
<name>A0A1T1HCD2_OCELI</name>
<feature type="domain" description="Response regulatory" evidence="2">
    <location>
        <begin position="3"/>
        <end position="118"/>
    </location>
</feature>
<dbReference type="InterPro" id="IPR035919">
    <property type="entry name" value="EAL_sf"/>
</dbReference>
<dbReference type="Pfam" id="PF00989">
    <property type="entry name" value="PAS"/>
    <property type="match status" value="1"/>
</dbReference>
<dbReference type="Proteomes" id="UP000190064">
    <property type="component" value="Unassembled WGS sequence"/>
</dbReference>
<feature type="domain" description="EAL" evidence="4">
    <location>
        <begin position="563"/>
        <end position="801"/>
    </location>
</feature>
<proteinExistence type="predicted"/>
<dbReference type="Pfam" id="PF00563">
    <property type="entry name" value="EAL"/>
    <property type="match status" value="1"/>
</dbReference>
<evidence type="ECO:0000256" key="1">
    <source>
        <dbReference type="PROSITE-ProRule" id="PRU00169"/>
    </source>
</evidence>
<gene>
    <name evidence="6" type="ORF">BTA35_0205360</name>
</gene>
<dbReference type="PROSITE" id="PS50887">
    <property type="entry name" value="GGDEF"/>
    <property type="match status" value="1"/>
</dbReference>
<dbReference type="CDD" id="cd17534">
    <property type="entry name" value="REC_DC-like"/>
    <property type="match status" value="1"/>
</dbReference>
<reference evidence="6" key="1">
    <citation type="submission" date="2017-02" db="EMBL/GenBank/DDBJ databases">
        <title>Draft Genome Sequence of the Salt Water Bacterium Oceanospirillum linum ATCC 11336.</title>
        <authorList>
            <person name="Trachtenberg A.M."/>
            <person name="Carney J.G."/>
            <person name="Linnane J.D."/>
            <person name="Rheaume B.A."/>
            <person name="Pitts N.L."/>
            <person name="Mykles D.L."/>
            <person name="Maclea K.S."/>
        </authorList>
    </citation>
    <scope>NUCLEOTIDE SEQUENCE [LARGE SCALE GENOMIC DNA]</scope>
    <source>
        <strain evidence="6">ATCC 11336</strain>
    </source>
</reference>
<dbReference type="EMBL" id="MTSD02000002">
    <property type="protein sequence ID" value="OOV87472.1"/>
    <property type="molecule type" value="Genomic_DNA"/>
</dbReference>
<accession>A0A1T1HCD2</accession>
<dbReference type="InterPro" id="IPR011006">
    <property type="entry name" value="CheY-like_superfamily"/>
</dbReference>
<dbReference type="Pfam" id="PF13188">
    <property type="entry name" value="PAS_8"/>
    <property type="match status" value="1"/>
</dbReference>
<dbReference type="InterPro" id="IPR013767">
    <property type="entry name" value="PAS_fold"/>
</dbReference>
<dbReference type="InterPro" id="IPR043128">
    <property type="entry name" value="Rev_trsase/Diguanyl_cyclase"/>
</dbReference>
<dbReference type="NCBIfam" id="TIGR00254">
    <property type="entry name" value="GGDEF"/>
    <property type="match status" value="1"/>
</dbReference>
<dbReference type="InterPro" id="IPR052155">
    <property type="entry name" value="Biofilm_reg_signaling"/>
</dbReference>
<comment type="caution">
    <text evidence="6">The sequence shown here is derived from an EMBL/GenBank/DDBJ whole genome shotgun (WGS) entry which is preliminary data.</text>
</comment>
<evidence type="ECO:0000313" key="7">
    <source>
        <dbReference type="Proteomes" id="UP000190064"/>
    </source>
</evidence>
<dbReference type="InterPro" id="IPR035965">
    <property type="entry name" value="PAS-like_dom_sf"/>
</dbReference>
<keyword evidence="1" id="KW-0597">Phosphoprotein</keyword>
<sequence length="801" mass="89106">MKRLFIVEDEAIIAMDLAEELEGAGFEVVGVAYDGESALEQLQDLDPNLILMDIVLGNGMDGIQTAEQILKTRSIPIIFLTAFSDTDTVARAAKTAPYGYITKPYNTQSLCASINVALTKQQLEHKLIYKERWFSNILHAVHDAIIAVGIDGLIHFANSEACRILEVSGVDELMGKDISELIKLYDHNGDRVLSSPVASAMQRNAVMPIVFNGSVRNQHTGKRTFIDYSAAPVRGQSNVVIGGLLALRDASQRLRIETEIRKSDGRFETAFDNSSVGVVLVALDGGLIDYNAAFAKLFKLSHTTKINTLEDLPLSYTNKVNIQEGLLALLSGQQANFQYEIQQQDEEGHLHWLMLNISLLHDHDGHPSYYFYQVYDLTDRKKAELKLHHLASYDALTGLLNYPQVRLEIENLVELNQFERTFVAVVTIDIDDFNIVNDTFSLNMGDRILAELAMRLRDIDRYNLLIGRPGGDRFILILHSLESVNQAMFITHHALDELREPCFIESDEILLTACAGIAISPTDGTSPDTLLAASAEALQIAKVNGTNQIHFYNEQISNHVKSRILNETRILNALDNKGLECLLFPITSMKGPSDTAFYKIRIFWQEADCYLTPESFIDIANVSGLSERLLNSVLDQLITHFKQKAAQNLHPTVIVPFYPSVLPSKALVSAFAEKSRNNNLKPEQFVFGLSSKVLKESKTASQKINDVKENGFKLCLNLFTGKSASVDLLHATAPEYCEFSIAPDGQTDTRYQAAILSMTKALNIPVILNARQNSKTPEEVSELASYTIDDTDQALSIGYLR</sequence>
<dbReference type="PROSITE" id="PS50110">
    <property type="entry name" value="RESPONSE_REGULATORY"/>
    <property type="match status" value="1"/>
</dbReference>
<dbReference type="PANTHER" id="PTHR44757:SF2">
    <property type="entry name" value="BIOFILM ARCHITECTURE MAINTENANCE PROTEIN MBAA"/>
    <property type="match status" value="1"/>
</dbReference>
<dbReference type="SUPFAM" id="SSF55785">
    <property type="entry name" value="PYP-like sensor domain (PAS domain)"/>
    <property type="match status" value="2"/>
</dbReference>
<evidence type="ECO:0000259" key="4">
    <source>
        <dbReference type="PROSITE" id="PS50883"/>
    </source>
</evidence>
<dbReference type="SMART" id="SM00448">
    <property type="entry name" value="REC"/>
    <property type="match status" value="1"/>
</dbReference>
<organism evidence="6 7">
    <name type="scientific">Oceanospirillum linum</name>
    <dbReference type="NCBI Taxonomy" id="966"/>
    <lineage>
        <taxon>Bacteria</taxon>
        <taxon>Pseudomonadati</taxon>
        <taxon>Pseudomonadota</taxon>
        <taxon>Gammaproteobacteria</taxon>
        <taxon>Oceanospirillales</taxon>
        <taxon>Oceanospirillaceae</taxon>
        <taxon>Oceanospirillum</taxon>
    </lineage>
</organism>
<feature type="modified residue" description="4-aspartylphosphate" evidence="1">
    <location>
        <position position="53"/>
    </location>
</feature>
<dbReference type="SUPFAM" id="SSF141868">
    <property type="entry name" value="EAL domain-like"/>
    <property type="match status" value="1"/>
</dbReference>
<dbReference type="InterPro" id="IPR000700">
    <property type="entry name" value="PAS-assoc_C"/>
</dbReference>
<feature type="domain" description="GGDEF" evidence="5">
    <location>
        <begin position="421"/>
        <end position="554"/>
    </location>
</feature>
<dbReference type="GO" id="GO:0006355">
    <property type="term" value="P:regulation of DNA-templated transcription"/>
    <property type="evidence" value="ECO:0007669"/>
    <property type="project" value="InterPro"/>
</dbReference>
<dbReference type="AlphaFoldDB" id="A0A1T1HCD2"/>
<evidence type="ECO:0000259" key="2">
    <source>
        <dbReference type="PROSITE" id="PS50110"/>
    </source>
</evidence>
<dbReference type="InterPro" id="IPR001789">
    <property type="entry name" value="Sig_transdc_resp-reg_receiver"/>
</dbReference>
<evidence type="ECO:0008006" key="8">
    <source>
        <dbReference type="Google" id="ProtNLM"/>
    </source>
</evidence>
<dbReference type="PROSITE" id="PS50113">
    <property type="entry name" value="PAC"/>
    <property type="match status" value="1"/>
</dbReference>
<dbReference type="Gene3D" id="3.20.20.450">
    <property type="entry name" value="EAL domain"/>
    <property type="match status" value="1"/>
</dbReference>
<dbReference type="Gene3D" id="3.40.50.2300">
    <property type="match status" value="1"/>
</dbReference>
<dbReference type="InterPro" id="IPR029787">
    <property type="entry name" value="Nucleotide_cyclase"/>
</dbReference>